<comment type="caution">
    <text evidence="11">The sequence shown here is derived from an EMBL/GenBank/DDBJ whole genome shotgun (WGS) entry which is preliminary data.</text>
</comment>
<dbReference type="Gene3D" id="1.10.760.10">
    <property type="entry name" value="Cytochrome c-like domain"/>
    <property type="match status" value="1"/>
</dbReference>
<dbReference type="InterPro" id="IPR018391">
    <property type="entry name" value="PQQ_b-propeller_rpt"/>
</dbReference>
<dbReference type="CDD" id="cd10280">
    <property type="entry name" value="PQQ_mGDH"/>
    <property type="match status" value="1"/>
</dbReference>
<reference evidence="11" key="1">
    <citation type="journal article" date="2014" name="Int. J. Syst. Evol. Microbiol.">
        <title>Complete genome sequence of Corynebacterium casei LMG S-19264T (=DSM 44701T), isolated from a smear-ripened cheese.</title>
        <authorList>
            <consortium name="US DOE Joint Genome Institute (JGI-PGF)"/>
            <person name="Walter F."/>
            <person name="Albersmeier A."/>
            <person name="Kalinowski J."/>
            <person name="Ruckert C."/>
        </authorList>
    </citation>
    <scope>NUCLEOTIDE SEQUENCE</scope>
    <source>
        <strain evidence="11">CGMCC 1.15448</strain>
    </source>
</reference>
<comment type="similarity">
    <text evidence="2">Belongs to the bacterial PQQ dehydrogenase family.</text>
</comment>
<dbReference type="InterPro" id="IPR036909">
    <property type="entry name" value="Cyt_c-like_dom_sf"/>
</dbReference>
<feature type="compositionally biased region" description="Polar residues" evidence="9">
    <location>
        <begin position="663"/>
        <end position="680"/>
    </location>
</feature>
<keyword evidence="12" id="KW-1185">Reference proteome</keyword>
<dbReference type="GO" id="GO:0009055">
    <property type="term" value="F:electron transfer activity"/>
    <property type="evidence" value="ECO:0007669"/>
    <property type="project" value="InterPro"/>
</dbReference>
<dbReference type="GO" id="GO:0046872">
    <property type="term" value="F:metal ion binding"/>
    <property type="evidence" value="ECO:0007669"/>
    <property type="project" value="UniProtKB-KW"/>
</dbReference>
<keyword evidence="3 8" id="KW-0349">Heme</keyword>
<dbReference type="PANTHER" id="PTHR32303">
    <property type="entry name" value="QUINOPROTEIN ALCOHOL DEHYDROGENASE (CYTOCHROME C)"/>
    <property type="match status" value="1"/>
</dbReference>
<evidence type="ECO:0000256" key="7">
    <source>
        <dbReference type="ARBA" id="ARBA00023004"/>
    </source>
</evidence>
<evidence type="ECO:0000256" key="3">
    <source>
        <dbReference type="ARBA" id="ARBA00022617"/>
    </source>
</evidence>
<dbReference type="Pfam" id="PF01011">
    <property type="entry name" value="PQQ"/>
    <property type="match status" value="2"/>
</dbReference>
<evidence type="ECO:0000259" key="10">
    <source>
        <dbReference type="PROSITE" id="PS51007"/>
    </source>
</evidence>
<evidence type="ECO:0000256" key="8">
    <source>
        <dbReference type="PROSITE-ProRule" id="PRU00433"/>
    </source>
</evidence>
<dbReference type="EMBL" id="BMJC01000002">
    <property type="protein sequence ID" value="GGA95954.1"/>
    <property type="molecule type" value="Genomic_DNA"/>
</dbReference>
<evidence type="ECO:0000313" key="12">
    <source>
        <dbReference type="Proteomes" id="UP000607559"/>
    </source>
</evidence>
<evidence type="ECO:0000256" key="4">
    <source>
        <dbReference type="ARBA" id="ARBA00022723"/>
    </source>
</evidence>
<dbReference type="RefSeq" id="WP_188930940.1">
    <property type="nucleotide sequence ID" value="NZ_BMJC01000002.1"/>
</dbReference>
<dbReference type="Proteomes" id="UP000607559">
    <property type="component" value="Unassembled WGS sequence"/>
</dbReference>
<dbReference type="SUPFAM" id="SSF46626">
    <property type="entry name" value="Cytochrome c"/>
    <property type="match status" value="1"/>
</dbReference>
<feature type="domain" description="Cytochrome c" evidence="10">
    <location>
        <begin position="491"/>
        <end position="568"/>
    </location>
</feature>
<dbReference type="GO" id="GO:0020037">
    <property type="term" value="F:heme binding"/>
    <property type="evidence" value="ECO:0007669"/>
    <property type="project" value="InterPro"/>
</dbReference>
<dbReference type="Pfam" id="PF13442">
    <property type="entry name" value="Cytochrome_CBB3"/>
    <property type="match status" value="1"/>
</dbReference>
<dbReference type="InterPro" id="IPR017511">
    <property type="entry name" value="PQQ_mDH"/>
</dbReference>
<dbReference type="PANTHER" id="PTHR32303:SF4">
    <property type="entry name" value="QUINOPROTEIN GLUCOSE DEHYDROGENASE"/>
    <property type="match status" value="1"/>
</dbReference>
<reference evidence="11" key="2">
    <citation type="submission" date="2020-09" db="EMBL/GenBank/DDBJ databases">
        <authorList>
            <person name="Sun Q."/>
            <person name="Zhou Y."/>
        </authorList>
    </citation>
    <scope>NUCLEOTIDE SEQUENCE</scope>
    <source>
        <strain evidence="11">CGMCC 1.15448</strain>
    </source>
</reference>
<dbReference type="GO" id="GO:0016614">
    <property type="term" value="F:oxidoreductase activity, acting on CH-OH group of donors"/>
    <property type="evidence" value="ECO:0007669"/>
    <property type="project" value="InterPro"/>
</dbReference>
<dbReference type="SMART" id="SM00564">
    <property type="entry name" value="PQQ"/>
    <property type="match status" value="5"/>
</dbReference>
<dbReference type="AlphaFoldDB" id="A0A8J2UBW2"/>
<dbReference type="Gene3D" id="2.140.10.10">
    <property type="entry name" value="Quinoprotein alcohol dehydrogenase-like superfamily"/>
    <property type="match status" value="2"/>
</dbReference>
<evidence type="ECO:0000256" key="2">
    <source>
        <dbReference type="ARBA" id="ARBA00008156"/>
    </source>
</evidence>
<evidence type="ECO:0000313" key="11">
    <source>
        <dbReference type="EMBL" id="GGA95954.1"/>
    </source>
</evidence>
<proteinExistence type="inferred from homology"/>
<gene>
    <name evidence="11" type="ORF">GCM10011511_19030</name>
</gene>
<name>A0A8J2UBW2_9BACT</name>
<keyword evidence="4 8" id="KW-0479">Metal-binding</keyword>
<dbReference type="InterPro" id="IPR002372">
    <property type="entry name" value="PQQ_rpt_dom"/>
</dbReference>
<dbReference type="PROSITE" id="PS51007">
    <property type="entry name" value="CYTC"/>
    <property type="match status" value="1"/>
</dbReference>
<keyword evidence="5" id="KW-0732">Signal</keyword>
<evidence type="ECO:0000256" key="9">
    <source>
        <dbReference type="SAM" id="MobiDB-lite"/>
    </source>
</evidence>
<keyword evidence="7 8" id="KW-0408">Iron</keyword>
<dbReference type="SUPFAM" id="SSF50998">
    <property type="entry name" value="Quinoprotein alcohol dehydrogenase-like"/>
    <property type="match status" value="1"/>
</dbReference>
<dbReference type="InterPro" id="IPR009056">
    <property type="entry name" value="Cyt_c-like_dom"/>
</dbReference>
<evidence type="ECO:0000256" key="1">
    <source>
        <dbReference type="ARBA" id="ARBA00001931"/>
    </source>
</evidence>
<sequence length="759" mass="82540">MRSSCLPSSQSNSLQSSRPGALLTLSICLAVLFPACNHRSSGGNLDWPIYKADARSTSYSPLTQLNKTTVTALQLVWTFDPADALPDSRFGNSECNPIEIDGTLYATSARHRVYAISATTGKQRWTFDPFDGGEGGGVSRGVTYWQHDTDRRILFTGGDNLFALDARTGKPIPTFGDHGRVSMNPGMRDDPNTISIKPTSPGIVYHDLLIIGNEVSELYGAQPGYVRAYNIETGKLVWTFHTIPLPGEPGYDTWPPGAWKYAGGANDWAGMSLDEKRGLVFLALGSPSYDFYGADRKGQNLYGNCIVALDAATGRHVWHFQTIHHDLWDYDLPAPPNLVTINKDGKPIDAVAQTSKVGFLYVLDRETGRSLFPVEERRVPASTIPGEEAWPTQPFPLKPAPYARQSMTIDDLTDFSRGAHDSLVSQFRSLRYEGLFTPPSTQGALNLPGTIGGSEWGGAACDPATGILYLKSNNSPEIDQLQKITPAASTSPFRSGRTVYLTYCSGCHKEDRTGDEPLYPSLIGLEKRRSRQQVIEKIRQGGGKMPPFGGILKGKETLVATFLLSAQNKKLIRQEDDLQEIVQNRSAIAKTTLNQTTPRQSTPTQSTPSQQPAGTASTWLNILAYAPFRAGNYPAIKPPWGELIALDLNTGDYRWKIPVGNDSLLSPKNDQKNGQPTGLTGSPGPIVTAGGLVFIAGGKDRKLRAFDTDHGNLLWETTLAGIGSSTPCTYMRNGKQYLVLSVSGDARHPSGTIMAFALP</sequence>
<feature type="region of interest" description="Disordered" evidence="9">
    <location>
        <begin position="662"/>
        <end position="683"/>
    </location>
</feature>
<comment type="cofactor">
    <cofactor evidence="1">
        <name>pyrroloquinoline quinone</name>
        <dbReference type="ChEBI" id="CHEBI:58442"/>
    </cofactor>
</comment>
<feature type="compositionally biased region" description="Low complexity" evidence="9">
    <location>
        <begin position="595"/>
        <end position="612"/>
    </location>
</feature>
<dbReference type="GO" id="GO:0048038">
    <property type="term" value="F:quinone binding"/>
    <property type="evidence" value="ECO:0007669"/>
    <property type="project" value="InterPro"/>
</dbReference>
<evidence type="ECO:0000256" key="5">
    <source>
        <dbReference type="ARBA" id="ARBA00022729"/>
    </source>
</evidence>
<feature type="region of interest" description="Disordered" evidence="9">
    <location>
        <begin position="589"/>
        <end position="614"/>
    </location>
</feature>
<evidence type="ECO:0000256" key="6">
    <source>
        <dbReference type="ARBA" id="ARBA00023002"/>
    </source>
</evidence>
<protein>
    <recommendedName>
        <fullName evidence="10">Cytochrome c domain-containing protein</fullName>
    </recommendedName>
</protein>
<dbReference type="GO" id="GO:0016020">
    <property type="term" value="C:membrane"/>
    <property type="evidence" value="ECO:0007669"/>
    <property type="project" value="InterPro"/>
</dbReference>
<keyword evidence="6" id="KW-0560">Oxidoreductase</keyword>
<accession>A0A8J2UBW2</accession>
<organism evidence="11 12">
    <name type="scientific">Puia dinghuensis</name>
    <dbReference type="NCBI Taxonomy" id="1792502"/>
    <lineage>
        <taxon>Bacteria</taxon>
        <taxon>Pseudomonadati</taxon>
        <taxon>Bacteroidota</taxon>
        <taxon>Chitinophagia</taxon>
        <taxon>Chitinophagales</taxon>
        <taxon>Chitinophagaceae</taxon>
        <taxon>Puia</taxon>
    </lineage>
</organism>
<dbReference type="InterPro" id="IPR011047">
    <property type="entry name" value="Quinoprotein_ADH-like_sf"/>
</dbReference>